<dbReference type="InterPro" id="IPR006094">
    <property type="entry name" value="Oxid_FAD_bind_N"/>
</dbReference>
<protein>
    <submittedName>
        <fullName evidence="9">FAD/FMN-containing dehydrogenase</fullName>
    </submittedName>
</protein>
<keyword evidence="5" id="KW-0560">Oxidoreductase</keyword>
<dbReference type="Gene3D" id="3.30.70.2740">
    <property type="match status" value="1"/>
</dbReference>
<dbReference type="InterPro" id="IPR017896">
    <property type="entry name" value="4Fe4S_Fe-S-bd"/>
</dbReference>
<dbReference type="Pfam" id="PF01565">
    <property type="entry name" value="FAD_binding_4"/>
    <property type="match status" value="1"/>
</dbReference>
<proteinExistence type="predicted"/>
<dbReference type="SUPFAM" id="SSF56176">
    <property type="entry name" value="FAD-binding/transporter-associated domain-like"/>
    <property type="match status" value="1"/>
</dbReference>
<keyword evidence="2" id="KW-0285">Flavoprotein</keyword>
<keyword evidence="7" id="KW-0411">Iron-sulfur</keyword>
<reference evidence="9 10" key="1">
    <citation type="submission" date="2018-03" db="EMBL/GenBank/DDBJ databases">
        <title>Phenotypic and genomic properties of Cyclonatronum proteinivorum gen. nov., sp. nov., a haloalkaliphilic bacteroidete from soda lakes possessing Na+-translocating rhodopsin.</title>
        <authorList>
            <person name="Toshchakov S.V."/>
            <person name="Korzhenkov A."/>
            <person name="Samarov N.I."/>
            <person name="Kublanov I.V."/>
            <person name="Muntyan M.S."/>
            <person name="Sorokin D.Y."/>
        </authorList>
    </citation>
    <scope>NUCLEOTIDE SEQUENCE [LARGE SCALE GENOMIC DNA]</scope>
    <source>
        <strain evidence="9 10">Omega</strain>
    </source>
</reference>
<dbReference type="GO" id="GO:0004458">
    <property type="term" value="F:D-lactate dehydrogenase (cytochrome) activity"/>
    <property type="evidence" value="ECO:0007669"/>
    <property type="project" value="TreeGrafter"/>
</dbReference>
<dbReference type="InterPro" id="IPR017900">
    <property type="entry name" value="4Fe4S_Fe_S_CS"/>
</dbReference>
<dbReference type="InterPro" id="IPR016169">
    <property type="entry name" value="FAD-bd_PCMH_sub2"/>
</dbReference>
<evidence type="ECO:0000256" key="6">
    <source>
        <dbReference type="ARBA" id="ARBA00023004"/>
    </source>
</evidence>
<gene>
    <name evidence="9" type="ORF">CYPRO_0628</name>
</gene>
<dbReference type="InterPro" id="IPR036318">
    <property type="entry name" value="FAD-bd_PCMH-like_sf"/>
</dbReference>
<dbReference type="InterPro" id="IPR004113">
    <property type="entry name" value="FAD-bd_oxidored_4_C"/>
</dbReference>
<accession>A0A345UHG1</accession>
<evidence type="ECO:0000313" key="9">
    <source>
        <dbReference type="EMBL" id="AXI99912.1"/>
    </source>
</evidence>
<evidence type="ECO:0000256" key="2">
    <source>
        <dbReference type="ARBA" id="ARBA00022630"/>
    </source>
</evidence>
<feature type="domain" description="FAD-binding PCMH-type" evidence="8">
    <location>
        <begin position="21"/>
        <end position="258"/>
    </location>
</feature>
<dbReference type="InterPro" id="IPR016171">
    <property type="entry name" value="Vanillyl_alc_oxidase_C-sub2"/>
</dbReference>
<dbReference type="EMBL" id="CP027806">
    <property type="protein sequence ID" value="AXI99912.1"/>
    <property type="molecule type" value="Genomic_DNA"/>
</dbReference>
<dbReference type="PANTHER" id="PTHR11748:SF119">
    <property type="entry name" value="D-2-HYDROXYGLUTARATE DEHYDROGENASE"/>
    <property type="match status" value="1"/>
</dbReference>
<evidence type="ECO:0000256" key="5">
    <source>
        <dbReference type="ARBA" id="ARBA00023002"/>
    </source>
</evidence>
<dbReference type="Pfam" id="PF02913">
    <property type="entry name" value="FAD-oxidase_C"/>
    <property type="match status" value="1"/>
</dbReference>
<keyword evidence="6" id="KW-0408">Iron</keyword>
<dbReference type="PROSITE" id="PS00198">
    <property type="entry name" value="4FE4S_FER_1"/>
    <property type="match status" value="1"/>
</dbReference>
<dbReference type="AlphaFoldDB" id="A0A345UHG1"/>
<keyword evidence="10" id="KW-1185">Reference proteome</keyword>
<dbReference type="RefSeq" id="WP_240644819.1">
    <property type="nucleotide sequence ID" value="NZ_CP027806.1"/>
</dbReference>
<name>A0A345UHG1_9BACT</name>
<dbReference type="KEGG" id="cprv:CYPRO_0628"/>
<dbReference type="GO" id="GO:0071949">
    <property type="term" value="F:FAD binding"/>
    <property type="evidence" value="ECO:0007669"/>
    <property type="project" value="InterPro"/>
</dbReference>
<dbReference type="GO" id="GO:0051536">
    <property type="term" value="F:iron-sulfur cluster binding"/>
    <property type="evidence" value="ECO:0007669"/>
    <property type="project" value="UniProtKB-KW"/>
</dbReference>
<dbReference type="Pfam" id="PF13183">
    <property type="entry name" value="Fer4_8"/>
    <property type="match status" value="1"/>
</dbReference>
<keyword evidence="3" id="KW-0479">Metal-binding</keyword>
<dbReference type="InterPro" id="IPR016166">
    <property type="entry name" value="FAD-bd_PCMH"/>
</dbReference>
<evidence type="ECO:0000256" key="4">
    <source>
        <dbReference type="ARBA" id="ARBA00022827"/>
    </source>
</evidence>
<dbReference type="GO" id="GO:1903457">
    <property type="term" value="P:lactate catabolic process"/>
    <property type="evidence" value="ECO:0007669"/>
    <property type="project" value="TreeGrafter"/>
</dbReference>
<dbReference type="GO" id="GO:0046872">
    <property type="term" value="F:metal ion binding"/>
    <property type="evidence" value="ECO:0007669"/>
    <property type="project" value="UniProtKB-KW"/>
</dbReference>
<evidence type="ECO:0000313" key="10">
    <source>
        <dbReference type="Proteomes" id="UP000254808"/>
    </source>
</evidence>
<dbReference type="SUPFAM" id="SSF46548">
    <property type="entry name" value="alpha-helical ferredoxin"/>
    <property type="match status" value="1"/>
</dbReference>
<evidence type="ECO:0000256" key="3">
    <source>
        <dbReference type="ARBA" id="ARBA00022723"/>
    </source>
</evidence>
<dbReference type="PROSITE" id="PS51387">
    <property type="entry name" value="FAD_PCMH"/>
    <property type="match status" value="1"/>
</dbReference>
<evidence type="ECO:0000256" key="7">
    <source>
        <dbReference type="ARBA" id="ARBA00023014"/>
    </source>
</evidence>
<dbReference type="InterPro" id="IPR016164">
    <property type="entry name" value="FAD-linked_Oxase-like_C"/>
</dbReference>
<organism evidence="9 10">
    <name type="scientific">Cyclonatronum proteinivorum</name>
    <dbReference type="NCBI Taxonomy" id="1457365"/>
    <lineage>
        <taxon>Bacteria</taxon>
        <taxon>Pseudomonadati</taxon>
        <taxon>Balneolota</taxon>
        <taxon>Balneolia</taxon>
        <taxon>Balneolales</taxon>
        <taxon>Cyclonatronaceae</taxon>
        <taxon>Cyclonatronum</taxon>
    </lineage>
</organism>
<dbReference type="Proteomes" id="UP000254808">
    <property type="component" value="Chromosome"/>
</dbReference>
<dbReference type="Gene3D" id="3.30.465.10">
    <property type="match status" value="1"/>
</dbReference>
<evidence type="ECO:0000259" key="8">
    <source>
        <dbReference type="PROSITE" id="PS51387"/>
    </source>
</evidence>
<dbReference type="Gene3D" id="1.10.45.10">
    <property type="entry name" value="Vanillyl-alcohol Oxidase, Chain A, domain 4"/>
    <property type="match status" value="1"/>
</dbReference>
<comment type="cofactor">
    <cofactor evidence="1">
        <name>FAD</name>
        <dbReference type="ChEBI" id="CHEBI:57692"/>
    </cofactor>
</comment>
<dbReference type="GO" id="GO:0008720">
    <property type="term" value="F:D-lactate dehydrogenase (NAD+) activity"/>
    <property type="evidence" value="ECO:0007669"/>
    <property type="project" value="TreeGrafter"/>
</dbReference>
<dbReference type="PANTHER" id="PTHR11748">
    <property type="entry name" value="D-LACTATE DEHYDROGENASE"/>
    <property type="match status" value="1"/>
</dbReference>
<keyword evidence="4" id="KW-0274">FAD</keyword>
<evidence type="ECO:0000256" key="1">
    <source>
        <dbReference type="ARBA" id="ARBA00001974"/>
    </source>
</evidence>
<dbReference type="SUPFAM" id="SSF55103">
    <property type="entry name" value="FAD-linked oxidases, C-terminal domain"/>
    <property type="match status" value="1"/>
</dbReference>
<sequence>MPEVFTDTLLRRLYANDASMYEELPEGVCFPQSADDLIGLVRQAALSGSSITARAAGTSLAGQTTGGGIIADTSRHMNRIRAIDPDRREAVVEPGVIRDTLNRKAAAFGLKYGPDTSTTNRCMFGGMIGNNSAGLYSLKYGSAREHIIRIEAVLDDGSPVIFGPLSDEELEAKTRLDTREGEIYRQMLALLKTHKQAILEHYPHPEVVRRNTGYALDRLCEMSPLSPGGRAFNLAELLCGSEGTLALMHAATVRLVPAEPFRVLLIPHFATLAEAMHATVEAVSHRPAAVELIDDIIIGATEGNLEQQRNRFFLEGKPKCLLIIEFEGYDPSVLLKQSNTCAQAMQQAGYGYAFPVIAEPDKMRRVWDLRKAGLGLLMGLSADARTPTFTEDTAVRVQDLPDYVADFEAMMQRYGTSCVYYAHASVGELHLRPAIDITRPEGVEKMKRMAEEVAGLVRKYRGSLSGEHGDGRARAPYIRTVLGDEMVGLLEQVKRIWDPHNRFNPGKVVNPKPIDTQLRYSPEQKMPEADTVFQWRKEGGFGQALQLCNGAGVCRKRAESGGTMCPSYMATLDEKDSTRGRANVFRQLFQAKGTGAFSSEEIREALRYCLSCKACKSECPANVDMARMKAEFMQGWHDQNGSSFAQRFWANPFPWLELGARFPQLSNAIAASNPGHFVMERLIGLHPERQLPRFAEVSFTGWLKENFSRFRHAGKRPASPKPPVLLLVDPFTDLHEPEQAIAALEVLYAAGAEVLPPVVASCGRTQISSGFPREAVKVIQTLLPRLGAALARGAVIAGLEPSELLTLRDELPDLIPSGDTHAQTAAALQEHALLFEEYIARYVTPEEGRRLFRSRQEPVLVHGHCYVKALTGTAELMQSLQLAGYDPEETDSGCCGMAGSFGYKAETWDLSQQIGAQRLFPAVRAQRKDSLICAHGFSCRHQIADGTGRESLHPARLLRTALR</sequence>